<evidence type="ECO:0000313" key="3">
    <source>
        <dbReference type="EMBL" id="OLP95745.1"/>
    </source>
</evidence>
<sequence>MSLWNHKQVGSPAAAFAETLREIPRAMRDFLLDKADASSQLAESPPPLRNRIDEGRQAAAYVLAWAGALLWCIRYRNAATAAVLIAWLWRFRAVTLGCTLNELLGVTGGVLLGSLPSLFVRLSPTFRHAPGPPGPHELFVCFTIMYLLWVVATYYAQVQAFQWRVAALFWSCFGGVEMLRDFGLAEHFRSYIWRQRSWDTLVDLTMGCSLLVALEVILSSPIAVWRLGKTATVASAAATRLRAKAADAAAGCLSLSAEIADVMQDRDGFLLRGQAAELWMRAGRQQERLEDLSRQLSQRLAEARFWQQQTSNSVRFWDVPWRRSLVDRILDQCDTILTAANAVAWSSQRYGGAGPSALLLKAVVPETLGPRLRRCAEALHQALAQRGGSEKWTLGEEEPPLGAPGKGAEASTPAAAAAAAALRGAVGRLCVALGRVEAALRAEESLSFSSWLSSRRRPPGAADMSPWGSEALRQRIRALEKENDELRADRATRDVAEKDVANQVSQLVQQLGIRPTTGPGVPGQQPMAQVSFGLQEVTDKVSALAAQVQDGQSASKSNGLAGSFYRPVISDSVDCLVAATLLRLDCPTAGQLVRLGPGRYQLGELGKRLHCRIDNGCLLTQPEEPLEGATDDQLPPPVEFSKFISEMFTG</sequence>
<evidence type="ECO:0000313" key="4">
    <source>
        <dbReference type="Proteomes" id="UP000186817"/>
    </source>
</evidence>
<feature type="coiled-coil region" evidence="1">
    <location>
        <begin position="469"/>
        <end position="499"/>
    </location>
</feature>
<gene>
    <name evidence="3" type="ORF">AK812_SmicGene22098</name>
</gene>
<protein>
    <submittedName>
        <fullName evidence="3">Uncharacterized protein</fullName>
    </submittedName>
</protein>
<dbReference type="OrthoDB" id="430144at2759"/>
<accession>A0A1Q9DKN7</accession>
<dbReference type="AlphaFoldDB" id="A0A1Q9DKN7"/>
<feature type="region of interest" description="Disordered" evidence="2">
    <location>
        <begin position="387"/>
        <end position="409"/>
    </location>
</feature>
<dbReference type="Proteomes" id="UP000186817">
    <property type="component" value="Unassembled WGS sequence"/>
</dbReference>
<dbReference type="EMBL" id="LSRX01000492">
    <property type="protein sequence ID" value="OLP95745.1"/>
    <property type="molecule type" value="Genomic_DNA"/>
</dbReference>
<name>A0A1Q9DKN7_SYMMI</name>
<reference evidence="3 4" key="1">
    <citation type="submission" date="2016-02" db="EMBL/GenBank/DDBJ databases">
        <title>Genome analysis of coral dinoflagellate symbionts highlights evolutionary adaptations to a symbiotic lifestyle.</title>
        <authorList>
            <person name="Aranda M."/>
            <person name="Li Y."/>
            <person name="Liew Y.J."/>
            <person name="Baumgarten S."/>
            <person name="Simakov O."/>
            <person name="Wilson M."/>
            <person name="Piel J."/>
            <person name="Ashoor H."/>
            <person name="Bougouffa S."/>
            <person name="Bajic V.B."/>
            <person name="Ryu T."/>
            <person name="Ravasi T."/>
            <person name="Bayer T."/>
            <person name="Micklem G."/>
            <person name="Kim H."/>
            <person name="Bhak J."/>
            <person name="Lajeunesse T.C."/>
            <person name="Voolstra C.R."/>
        </authorList>
    </citation>
    <scope>NUCLEOTIDE SEQUENCE [LARGE SCALE GENOMIC DNA]</scope>
    <source>
        <strain evidence="3 4">CCMP2467</strain>
    </source>
</reference>
<keyword evidence="4" id="KW-1185">Reference proteome</keyword>
<organism evidence="3 4">
    <name type="scientific">Symbiodinium microadriaticum</name>
    <name type="common">Dinoflagellate</name>
    <name type="synonym">Zooxanthella microadriatica</name>
    <dbReference type="NCBI Taxonomy" id="2951"/>
    <lineage>
        <taxon>Eukaryota</taxon>
        <taxon>Sar</taxon>
        <taxon>Alveolata</taxon>
        <taxon>Dinophyceae</taxon>
        <taxon>Suessiales</taxon>
        <taxon>Symbiodiniaceae</taxon>
        <taxon>Symbiodinium</taxon>
    </lineage>
</organism>
<evidence type="ECO:0000256" key="1">
    <source>
        <dbReference type="SAM" id="Coils"/>
    </source>
</evidence>
<proteinExistence type="predicted"/>
<comment type="caution">
    <text evidence="3">The sequence shown here is derived from an EMBL/GenBank/DDBJ whole genome shotgun (WGS) entry which is preliminary data.</text>
</comment>
<keyword evidence="1" id="KW-0175">Coiled coil</keyword>
<evidence type="ECO:0000256" key="2">
    <source>
        <dbReference type="SAM" id="MobiDB-lite"/>
    </source>
</evidence>